<gene>
    <name evidence="8" type="ORF">KEM10_18480</name>
</gene>
<protein>
    <submittedName>
        <fullName evidence="8">NfeD family protein</fullName>
    </submittedName>
</protein>
<dbReference type="InterPro" id="IPR052165">
    <property type="entry name" value="Membrane_assoc_protease"/>
</dbReference>
<keyword evidence="4 5" id="KW-0472">Membrane</keyword>
<sequence length="155" mass="16942">MSLTVIILIILLGLFLLILEFFVFPGVTVAGIGGFLFAAGGIYLVYAKYGASHGNIALVTTLIVSIVILVMAFRSKTWNRLMLNSNIEGKVETVEEENIKVGDEGVTITRLNPIGKVSVNSQIIEGRCPGHFVDENTSIIVQKIYKTYVIVKPKN</sequence>
<dbReference type="InterPro" id="IPR056739">
    <property type="entry name" value="NfeD_membrane"/>
</dbReference>
<proteinExistence type="predicted"/>
<evidence type="ECO:0000313" key="8">
    <source>
        <dbReference type="EMBL" id="MBS2100280.1"/>
    </source>
</evidence>
<dbReference type="EMBL" id="JAGUCO010000020">
    <property type="protein sequence ID" value="MBS2100280.1"/>
    <property type="molecule type" value="Genomic_DNA"/>
</dbReference>
<evidence type="ECO:0000259" key="6">
    <source>
        <dbReference type="Pfam" id="PF01957"/>
    </source>
</evidence>
<feature type="domain" description="NfeD integral membrane" evidence="7">
    <location>
        <begin position="6"/>
        <end position="73"/>
    </location>
</feature>
<evidence type="ECO:0000256" key="3">
    <source>
        <dbReference type="ARBA" id="ARBA00022989"/>
    </source>
</evidence>
<feature type="domain" description="NfeD-like C-terminal" evidence="6">
    <location>
        <begin position="101"/>
        <end position="153"/>
    </location>
</feature>
<name>A0ABS5JZP9_9BACT</name>
<evidence type="ECO:0000259" key="7">
    <source>
        <dbReference type="Pfam" id="PF24961"/>
    </source>
</evidence>
<dbReference type="PANTHER" id="PTHR33507:SF3">
    <property type="entry name" value="INNER MEMBRANE PROTEIN YBBJ"/>
    <property type="match status" value="1"/>
</dbReference>
<feature type="transmembrane region" description="Helical" evidence="5">
    <location>
        <begin position="29"/>
        <end position="49"/>
    </location>
</feature>
<dbReference type="Pfam" id="PF24961">
    <property type="entry name" value="NfeD_membrane"/>
    <property type="match status" value="1"/>
</dbReference>
<feature type="transmembrane region" description="Helical" evidence="5">
    <location>
        <begin position="55"/>
        <end position="73"/>
    </location>
</feature>
<dbReference type="Gene3D" id="2.40.50.140">
    <property type="entry name" value="Nucleic acid-binding proteins"/>
    <property type="match status" value="1"/>
</dbReference>
<dbReference type="Proteomes" id="UP000708576">
    <property type="component" value="Unassembled WGS sequence"/>
</dbReference>
<evidence type="ECO:0000256" key="4">
    <source>
        <dbReference type="ARBA" id="ARBA00023136"/>
    </source>
</evidence>
<dbReference type="InterPro" id="IPR012340">
    <property type="entry name" value="NA-bd_OB-fold"/>
</dbReference>
<evidence type="ECO:0000256" key="1">
    <source>
        <dbReference type="ARBA" id="ARBA00004141"/>
    </source>
</evidence>
<keyword evidence="2 5" id="KW-0812">Transmembrane</keyword>
<reference evidence="8 9" key="1">
    <citation type="journal article" date="2015" name="Int. J. Syst. Evol. Microbiol.">
        <title>Carboxylicivirga linearis sp. nov., isolated from a sea cucumber culture pond.</title>
        <authorList>
            <person name="Wang F.Q."/>
            <person name="Zhou Y.X."/>
            <person name="Lin X.Z."/>
            <person name="Chen G.J."/>
            <person name="Du Z.J."/>
        </authorList>
    </citation>
    <scope>NUCLEOTIDE SEQUENCE [LARGE SCALE GENOMIC DNA]</scope>
    <source>
        <strain evidence="8 9">FB218</strain>
    </source>
</reference>
<evidence type="ECO:0000256" key="5">
    <source>
        <dbReference type="SAM" id="Phobius"/>
    </source>
</evidence>
<accession>A0ABS5JZP9</accession>
<comment type="subcellular location">
    <subcellularLocation>
        <location evidence="1">Membrane</location>
        <topology evidence="1">Multi-pass membrane protein</topology>
    </subcellularLocation>
</comment>
<comment type="caution">
    <text evidence="8">The sequence shown here is derived from an EMBL/GenBank/DDBJ whole genome shotgun (WGS) entry which is preliminary data.</text>
</comment>
<keyword evidence="3 5" id="KW-1133">Transmembrane helix</keyword>
<evidence type="ECO:0000313" key="9">
    <source>
        <dbReference type="Proteomes" id="UP000708576"/>
    </source>
</evidence>
<organism evidence="8 9">
    <name type="scientific">Carboxylicivirga linearis</name>
    <dbReference type="NCBI Taxonomy" id="1628157"/>
    <lineage>
        <taxon>Bacteria</taxon>
        <taxon>Pseudomonadati</taxon>
        <taxon>Bacteroidota</taxon>
        <taxon>Bacteroidia</taxon>
        <taxon>Marinilabiliales</taxon>
        <taxon>Marinilabiliaceae</taxon>
        <taxon>Carboxylicivirga</taxon>
    </lineage>
</organism>
<evidence type="ECO:0000256" key="2">
    <source>
        <dbReference type="ARBA" id="ARBA00022692"/>
    </source>
</evidence>
<keyword evidence="9" id="KW-1185">Reference proteome</keyword>
<dbReference type="PANTHER" id="PTHR33507">
    <property type="entry name" value="INNER MEMBRANE PROTEIN YBBJ"/>
    <property type="match status" value="1"/>
</dbReference>
<dbReference type="InterPro" id="IPR002810">
    <property type="entry name" value="NfeD-like_C"/>
</dbReference>
<dbReference type="Pfam" id="PF01957">
    <property type="entry name" value="NfeD"/>
    <property type="match status" value="1"/>
</dbReference>
<dbReference type="RefSeq" id="WP_212217802.1">
    <property type="nucleotide sequence ID" value="NZ_JAGUCO010000020.1"/>
</dbReference>
<feature type="transmembrane region" description="Helical" evidence="5">
    <location>
        <begin position="6"/>
        <end position="24"/>
    </location>
</feature>